<protein>
    <submittedName>
        <fullName evidence="1">Uncharacterized protein</fullName>
    </submittedName>
</protein>
<gene>
    <name evidence="1" type="ORF">MM415A01024_0017</name>
</gene>
<evidence type="ECO:0000313" key="1">
    <source>
        <dbReference type="EMBL" id="QJA78723.1"/>
    </source>
</evidence>
<proteinExistence type="predicted"/>
<dbReference type="AlphaFoldDB" id="A0A6M3KA25"/>
<organism evidence="1">
    <name type="scientific">viral metagenome</name>
    <dbReference type="NCBI Taxonomy" id="1070528"/>
    <lineage>
        <taxon>unclassified sequences</taxon>
        <taxon>metagenomes</taxon>
        <taxon>organismal metagenomes</taxon>
    </lineage>
</organism>
<dbReference type="EMBL" id="MT142350">
    <property type="protein sequence ID" value="QJA78723.1"/>
    <property type="molecule type" value="Genomic_DNA"/>
</dbReference>
<name>A0A6M3KA25_9ZZZZ</name>
<accession>A0A6M3KA25</accession>
<sequence>MLFCVTNAQARIAFFEKLFSTKFPWIDPDGIVGKFKDMQQTMKDLSPVENYALRQDLAYLIRDGRAAYEKTYMWKLISLYYRESKDNVCALHGCDCKNLILVVHHKLPGQIGEEIFHLEELDAYLFCVCSNGHGEIEGEVRRQKKLTEMYNAIRK</sequence>
<reference evidence="1" key="1">
    <citation type="submission" date="2020-03" db="EMBL/GenBank/DDBJ databases">
        <title>The deep terrestrial virosphere.</title>
        <authorList>
            <person name="Holmfeldt K."/>
            <person name="Nilsson E."/>
            <person name="Simone D."/>
            <person name="Lopez-Fernandez M."/>
            <person name="Wu X."/>
            <person name="de Brujin I."/>
            <person name="Lundin D."/>
            <person name="Andersson A."/>
            <person name="Bertilsson S."/>
            <person name="Dopson M."/>
        </authorList>
    </citation>
    <scope>NUCLEOTIDE SEQUENCE</scope>
    <source>
        <strain evidence="1">MM415A01024</strain>
    </source>
</reference>